<evidence type="ECO:0000313" key="3">
    <source>
        <dbReference type="EMBL" id="OGZ45491.1"/>
    </source>
</evidence>
<gene>
    <name evidence="3" type="ORF">A2756_00535</name>
</gene>
<evidence type="ECO:0000313" key="4">
    <source>
        <dbReference type="Proteomes" id="UP000177785"/>
    </source>
</evidence>
<feature type="transmembrane region" description="Helical" evidence="1">
    <location>
        <begin position="109"/>
        <end position="130"/>
    </location>
</feature>
<keyword evidence="1" id="KW-0472">Membrane</keyword>
<dbReference type="PANTHER" id="PTHR12526:SF630">
    <property type="entry name" value="GLYCOSYLTRANSFERASE"/>
    <property type="match status" value="1"/>
</dbReference>
<evidence type="ECO:0000259" key="2">
    <source>
        <dbReference type="Pfam" id="PF00534"/>
    </source>
</evidence>
<dbReference type="SUPFAM" id="SSF53756">
    <property type="entry name" value="UDP-Glycosyltransferase/glycogen phosphorylase"/>
    <property type="match status" value="1"/>
</dbReference>
<dbReference type="EMBL" id="MHNL01000006">
    <property type="protein sequence ID" value="OGZ45491.1"/>
    <property type="molecule type" value="Genomic_DNA"/>
</dbReference>
<dbReference type="Proteomes" id="UP000177785">
    <property type="component" value="Unassembled WGS sequence"/>
</dbReference>
<dbReference type="GO" id="GO:0016757">
    <property type="term" value="F:glycosyltransferase activity"/>
    <property type="evidence" value="ECO:0007669"/>
    <property type="project" value="InterPro"/>
</dbReference>
<dbReference type="PANTHER" id="PTHR12526">
    <property type="entry name" value="GLYCOSYLTRANSFERASE"/>
    <property type="match status" value="1"/>
</dbReference>
<organism evidence="3 4">
    <name type="scientific">Candidatus Ryanbacteria bacterium RIFCSPHIGHO2_01_FULL_48_27</name>
    <dbReference type="NCBI Taxonomy" id="1802115"/>
    <lineage>
        <taxon>Bacteria</taxon>
        <taxon>Candidatus Ryaniibacteriota</taxon>
    </lineage>
</organism>
<dbReference type="InterPro" id="IPR001296">
    <property type="entry name" value="Glyco_trans_1"/>
</dbReference>
<protein>
    <recommendedName>
        <fullName evidence="2">Glycosyl transferase family 1 domain-containing protein</fullName>
    </recommendedName>
</protein>
<accession>A0A1G2G6F7</accession>
<dbReference type="Gene3D" id="3.40.50.2000">
    <property type="entry name" value="Glycogen Phosphorylase B"/>
    <property type="match status" value="2"/>
</dbReference>
<comment type="caution">
    <text evidence="3">The sequence shown here is derived from an EMBL/GenBank/DDBJ whole genome shotgun (WGS) entry which is preliminary data.</text>
</comment>
<dbReference type="AlphaFoldDB" id="A0A1G2G6F7"/>
<sequence>MSTKRIRIGYILPDARLDTDTHFYEKHEFIHSLARDADIRLISGGSNMVLVFCRVVLARVQGYKDFYVHYSFKGALAALWVTRVFGGRTYYWNCGMPWLYKRSAREERVFRYILSHAIFVTGTIGLSRMYQEQYGIRLEMVRIVPNAVRVARFQELQRSVAREKLGIAQDVFVILFVHHLSRRKGAEHIPQLLRQWRDDPSIFFVVVGSGPMEAEIQREIHELGLDHRVRFEGGVPNQDIPTYFALADVFLMPSEEEGVPHALLEAMASGLPFAASNVGGVREIVPPELYDFVLPHHDMYLFFKVIERLRHEEGLASKVAGIEKAFVARYDVAIVREQFLALFR</sequence>
<reference evidence="3 4" key="1">
    <citation type="journal article" date="2016" name="Nat. Commun.">
        <title>Thousands of microbial genomes shed light on interconnected biogeochemical processes in an aquifer system.</title>
        <authorList>
            <person name="Anantharaman K."/>
            <person name="Brown C.T."/>
            <person name="Hug L.A."/>
            <person name="Sharon I."/>
            <person name="Castelle C.J."/>
            <person name="Probst A.J."/>
            <person name="Thomas B.C."/>
            <person name="Singh A."/>
            <person name="Wilkins M.J."/>
            <person name="Karaoz U."/>
            <person name="Brodie E.L."/>
            <person name="Williams K.H."/>
            <person name="Hubbard S.S."/>
            <person name="Banfield J.F."/>
        </authorList>
    </citation>
    <scope>NUCLEOTIDE SEQUENCE [LARGE SCALE GENOMIC DNA]</scope>
</reference>
<keyword evidence="1" id="KW-0812">Transmembrane</keyword>
<dbReference type="Pfam" id="PF00534">
    <property type="entry name" value="Glycos_transf_1"/>
    <property type="match status" value="1"/>
</dbReference>
<dbReference type="STRING" id="1802115.A2756_00535"/>
<keyword evidence="1" id="KW-1133">Transmembrane helix</keyword>
<proteinExistence type="predicted"/>
<name>A0A1G2G6F7_9BACT</name>
<evidence type="ECO:0000256" key="1">
    <source>
        <dbReference type="SAM" id="Phobius"/>
    </source>
</evidence>
<feature type="domain" description="Glycosyl transferase family 1" evidence="2">
    <location>
        <begin position="160"/>
        <end position="316"/>
    </location>
</feature>